<evidence type="ECO:0000256" key="3">
    <source>
        <dbReference type="ARBA" id="ARBA00022723"/>
    </source>
</evidence>
<accession>A0A0E2YYU9</accession>
<evidence type="ECO:0000256" key="9">
    <source>
        <dbReference type="SAM" id="MobiDB-lite"/>
    </source>
</evidence>
<dbReference type="GO" id="GO:0005524">
    <property type="term" value="F:ATP binding"/>
    <property type="evidence" value="ECO:0007669"/>
    <property type="project" value="UniProtKB-KW"/>
</dbReference>
<dbReference type="HOGENOM" id="CLU_009385_0_0_6"/>
<dbReference type="InterPro" id="IPR006483">
    <property type="entry name" value="CRISPR-assoc_Cas3_HD"/>
</dbReference>
<keyword evidence="6 11" id="KW-0347">Helicase</keyword>
<dbReference type="PROSITE" id="PS51643">
    <property type="entry name" value="HD_CAS3"/>
    <property type="match status" value="1"/>
</dbReference>
<comment type="similarity">
    <text evidence="1">In the N-terminal section; belongs to the CRISPR-associated nuclease Cas3-HD family.</text>
</comment>
<evidence type="ECO:0000256" key="4">
    <source>
        <dbReference type="ARBA" id="ARBA00022741"/>
    </source>
</evidence>
<keyword evidence="3" id="KW-0479">Metal-binding</keyword>
<dbReference type="EMBL" id="JPGN01000083">
    <property type="protein sequence ID" value="KFI18369.1"/>
    <property type="molecule type" value="Genomic_DNA"/>
</dbReference>
<evidence type="ECO:0000259" key="10">
    <source>
        <dbReference type="PROSITE" id="PS51643"/>
    </source>
</evidence>
<dbReference type="GO" id="GO:0051607">
    <property type="term" value="P:defense response to virus"/>
    <property type="evidence" value="ECO:0007669"/>
    <property type="project" value="UniProtKB-KW"/>
</dbReference>
<protein>
    <submittedName>
        <fullName evidence="11">Helicase</fullName>
    </submittedName>
</protein>
<keyword evidence="4" id="KW-0547">Nucleotide-binding</keyword>
<evidence type="ECO:0000256" key="7">
    <source>
        <dbReference type="ARBA" id="ARBA00022840"/>
    </source>
</evidence>
<dbReference type="AlphaFoldDB" id="A0A0E2YYU9"/>
<dbReference type="InterPro" id="IPR038257">
    <property type="entry name" value="CRISPR-assoc_Cas3_HD_sf"/>
</dbReference>
<sequence>MIILFVSECEKAAWKRSRRILSRYAVQIGRRTWLARISAEGLQNIRRELTQAASRHTSVACHRVKGRYQTELAWVVGSRRHFSRNGEFAFSHSATPLPSVNEEAAPAVRLLNHLCILAGLFHDLGKHGACFQRKLRDENSNQSDPVRHERISLLLLLRLIILTALPAAEDNPPPVEPTPKRRRRRVAGANHNLSKPALGLASLKDEQWLAALTDSKKIYEALHRIWKETSHDHWRELIPIEGSTLRPQWSSAEGDRGLAPLLSVLCFLIISHHKLPDGHEDSFAPLEETYLNRSQELQDGLRLATDYRPAWSQSPRWVNEITKHARRARYLLQEHALPIRDRVLWYSAARYMARCALVLADHSISSQAKRELPVPSQSAQAQVCFANSQQGQLRQTLAAHLERVGKLSGKAFNQLHQLQHNRKASTIETSPPALTVPIKEEAFSWQQKAERKVLQIQRQEDNAKEGFFALVMAETGSGKTRGNARILAAANRHQNYRLTVALGLRTLTLQTGDEYRDDLGFGKMPDAVGDQCAIMVGGALTTALHEMANAGEEAGAEKGNHLFSQEEQAGVESSALDDSLYEGITGEFDFDYDPDAPWPEDIIAPNNPKLNHLLQVPVLVCTIDHLMPFLQSQRASAAVLGFRMAGSDLIIDEIDSFSAEDLPALLKLAYVVGFNGRKLLLSSATLPPATARAFYRAYQTGFNRWRQLQGMESGPIRCGWFSHHAAHIKLASVADHAAFTKQHDRFIQALLNTLQQQPARRRLDTVLIPIAEGPAAVYQNIMESCRELHQQWASHDPESGVRYSIGCVRWSNVAHTCGFAKHWLNMPANLDDIQVKLICYHAKHLPLIRHHIEQTLNTLLKRKEGRQAHDHPTLRAHLENCRQQGKTHLLVIVSTSPISEVGRDHDYDWGIVEPNSYWSLIQMAGRIWRQRRHWEARQPNMRIMSQTMRGLNKQPMRFTKPGPESKHFKLSDRAETLAQIFDLESLQESIDARFTLQEPLIQAEKIKNQYIYPDMRQLEHGQLQRLLESTEQSKQAMSFIEGARPQMVLTQRHSQCCPFRKDQNPNLLWFDREDDGVWKYLDKKEKKAKNVKDKVHEKRNYPCLAQSYFSPDELSRDSLHEKWREQLARRGVTDSHTINALPLSIGDNFEQGKQLYYSDIIGWIFS</sequence>
<feature type="domain" description="HD Cas3-type" evidence="10">
    <location>
        <begin position="103"/>
        <end position="363"/>
    </location>
</feature>
<evidence type="ECO:0000256" key="1">
    <source>
        <dbReference type="ARBA" id="ARBA00006847"/>
    </source>
</evidence>
<feature type="region of interest" description="Disordered" evidence="9">
    <location>
        <begin position="169"/>
        <end position="189"/>
    </location>
</feature>
<dbReference type="InterPro" id="IPR027417">
    <property type="entry name" value="P-loop_NTPase"/>
</dbReference>
<reference evidence="11 12" key="1">
    <citation type="submission" date="2014-07" db="EMBL/GenBank/DDBJ databases">
        <title>Comparative analysis of Nitrosococcus oceani genome inventories of strains from Pacific and Atlantic gyres.</title>
        <authorList>
            <person name="Lim C.K."/>
            <person name="Wang L."/>
            <person name="Sayavedra-Soto L.A."/>
            <person name="Klotz M.G."/>
        </authorList>
    </citation>
    <scope>NUCLEOTIDE SEQUENCE [LARGE SCALE GENOMIC DNA]</scope>
    <source>
        <strain evidence="11 12">C-27</strain>
    </source>
</reference>
<dbReference type="GO" id="GO:0016787">
    <property type="term" value="F:hydrolase activity"/>
    <property type="evidence" value="ECO:0007669"/>
    <property type="project" value="UniProtKB-KW"/>
</dbReference>
<gene>
    <name evidence="11" type="ORF">IB75_14615</name>
</gene>
<dbReference type="Pfam" id="PF21384">
    <property type="entry name" value="Cas3_I-F_Cas2"/>
    <property type="match status" value="1"/>
</dbReference>
<dbReference type="GO" id="GO:0046872">
    <property type="term" value="F:metal ion binding"/>
    <property type="evidence" value="ECO:0007669"/>
    <property type="project" value="UniProtKB-KW"/>
</dbReference>
<comment type="similarity">
    <text evidence="2">In the central section; belongs to the CRISPR-associated helicase Cas3 family.</text>
</comment>
<dbReference type="Pfam" id="PF22590">
    <property type="entry name" value="Cas3-like_C_2"/>
    <property type="match status" value="1"/>
</dbReference>
<name>A0A0E2YYU9_9GAMM</name>
<evidence type="ECO:0000256" key="5">
    <source>
        <dbReference type="ARBA" id="ARBA00022801"/>
    </source>
</evidence>
<evidence type="ECO:0000256" key="2">
    <source>
        <dbReference type="ARBA" id="ARBA00009046"/>
    </source>
</evidence>
<keyword evidence="7" id="KW-0067">ATP-binding</keyword>
<organism evidence="11 12">
    <name type="scientific">Nitrosococcus oceani C-27</name>
    <dbReference type="NCBI Taxonomy" id="314279"/>
    <lineage>
        <taxon>Bacteria</taxon>
        <taxon>Pseudomonadati</taxon>
        <taxon>Pseudomonadota</taxon>
        <taxon>Gammaproteobacteria</taxon>
        <taxon>Chromatiales</taxon>
        <taxon>Chromatiaceae</taxon>
        <taxon>Nitrosococcus</taxon>
    </lineage>
</organism>
<keyword evidence="5" id="KW-0378">Hydrolase</keyword>
<dbReference type="Gene3D" id="1.10.3210.30">
    <property type="match status" value="1"/>
</dbReference>
<dbReference type="InterPro" id="IPR048823">
    <property type="entry name" value="Cas3_I-F_Cas2"/>
</dbReference>
<evidence type="ECO:0000313" key="11">
    <source>
        <dbReference type="EMBL" id="KFI18369.1"/>
    </source>
</evidence>
<proteinExistence type="inferred from homology"/>
<keyword evidence="8" id="KW-0051">Antiviral defense</keyword>
<dbReference type="OrthoDB" id="220028at2"/>
<dbReference type="InterPro" id="IPR054712">
    <property type="entry name" value="Cas3-like_dom"/>
</dbReference>
<dbReference type="Proteomes" id="UP000028839">
    <property type="component" value="Unassembled WGS sequence"/>
</dbReference>
<dbReference type="Gene3D" id="3.40.50.300">
    <property type="entry name" value="P-loop containing nucleotide triphosphate hydrolases"/>
    <property type="match status" value="1"/>
</dbReference>
<comment type="caution">
    <text evidence="11">The sequence shown here is derived from an EMBL/GenBank/DDBJ whole genome shotgun (WGS) entry which is preliminary data.</text>
</comment>
<evidence type="ECO:0000313" key="12">
    <source>
        <dbReference type="Proteomes" id="UP000028839"/>
    </source>
</evidence>
<evidence type="ECO:0000256" key="8">
    <source>
        <dbReference type="ARBA" id="ARBA00023118"/>
    </source>
</evidence>
<dbReference type="SUPFAM" id="SSF52540">
    <property type="entry name" value="P-loop containing nucleoside triphosphate hydrolases"/>
    <property type="match status" value="1"/>
</dbReference>
<dbReference type="GO" id="GO:0004386">
    <property type="term" value="F:helicase activity"/>
    <property type="evidence" value="ECO:0007669"/>
    <property type="project" value="UniProtKB-KW"/>
</dbReference>
<evidence type="ECO:0000256" key="6">
    <source>
        <dbReference type="ARBA" id="ARBA00022806"/>
    </source>
</evidence>